<dbReference type="InterPro" id="IPR038678">
    <property type="entry name" value="Spondin_N_sf"/>
</dbReference>
<dbReference type="EMBL" id="QFXC01000003">
    <property type="protein sequence ID" value="RDH85705.1"/>
    <property type="molecule type" value="Genomic_DNA"/>
</dbReference>
<evidence type="ECO:0000256" key="1">
    <source>
        <dbReference type="SAM" id="SignalP"/>
    </source>
</evidence>
<dbReference type="Gene3D" id="2.60.40.2130">
    <property type="entry name" value="F-spondin domain"/>
    <property type="match status" value="1"/>
</dbReference>
<evidence type="ECO:0000259" key="2">
    <source>
        <dbReference type="Pfam" id="PF06468"/>
    </source>
</evidence>
<dbReference type="InterPro" id="IPR009465">
    <property type="entry name" value="Spondin_N"/>
</dbReference>
<name>A0A370DLB2_9GAMM</name>
<reference evidence="3 4" key="1">
    <citation type="journal article" date="2018" name="ISME J.">
        <title>Endosymbiont genomes yield clues of tubeworm success.</title>
        <authorList>
            <person name="Li Y."/>
            <person name="Liles M.R."/>
            <person name="Halanych K.M."/>
        </authorList>
    </citation>
    <scope>NUCLEOTIDE SEQUENCE [LARGE SCALE GENOMIC DNA]</scope>
    <source>
        <strain evidence="3">A1464</strain>
    </source>
</reference>
<feature type="domain" description="Spondin" evidence="2">
    <location>
        <begin position="48"/>
        <end position="161"/>
    </location>
</feature>
<proteinExistence type="predicted"/>
<accession>A0A370DLB2</accession>
<dbReference type="Pfam" id="PF06468">
    <property type="entry name" value="Spond_N"/>
    <property type="match status" value="1"/>
</dbReference>
<keyword evidence="4" id="KW-1185">Reference proteome</keyword>
<dbReference type="NCBIfam" id="NF038123">
    <property type="entry name" value="NF038123_dom"/>
    <property type="match status" value="1"/>
</dbReference>
<dbReference type="AlphaFoldDB" id="A0A370DLB2"/>
<dbReference type="PROSITE" id="PS51257">
    <property type="entry name" value="PROKAR_LIPOPROTEIN"/>
    <property type="match status" value="1"/>
</dbReference>
<evidence type="ECO:0000313" key="3">
    <source>
        <dbReference type="EMBL" id="RDH85705.1"/>
    </source>
</evidence>
<organism evidence="3 4">
    <name type="scientific">endosymbiont of Galathealinum brachiosum</name>
    <dbReference type="NCBI Taxonomy" id="2200906"/>
    <lineage>
        <taxon>Bacteria</taxon>
        <taxon>Pseudomonadati</taxon>
        <taxon>Pseudomonadota</taxon>
        <taxon>Gammaproteobacteria</taxon>
        <taxon>sulfur-oxidizing symbionts</taxon>
    </lineage>
</organism>
<dbReference type="Proteomes" id="UP000254266">
    <property type="component" value="Unassembled WGS sequence"/>
</dbReference>
<comment type="caution">
    <text evidence="3">The sequence shown here is derived from an EMBL/GenBank/DDBJ whole genome shotgun (WGS) entry which is preliminary data.</text>
</comment>
<evidence type="ECO:0000313" key="4">
    <source>
        <dbReference type="Proteomes" id="UP000254266"/>
    </source>
</evidence>
<gene>
    <name evidence="3" type="ORF">DIZ80_01910</name>
</gene>
<protein>
    <recommendedName>
        <fullName evidence="2">Spondin domain-containing protein</fullName>
    </recommendedName>
</protein>
<feature type="signal peptide" evidence="1">
    <location>
        <begin position="1"/>
        <end position="17"/>
    </location>
</feature>
<sequence length="227" mass="24238">MKKFASKVLLNTSMAGAMLLTLSACNHDQMQEYQISITNITNGQPLSPPVAMLHNKNFSFWKIGEQASEELEVMAEGGDGSGLLNLRRGNPQYSSSSPLFPGESMQFNLEAVNDTFKNLSIAGMLINTNDGFSGLNGIELVELEPGQTSVYYTHVYDAGTEFNSELSGTIPGPSDGGEGFNASRDDVTSVVTAHGGIVSADDNFANSTLNSADKFDNPTLRIVVTAL</sequence>
<keyword evidence="1" id="KW-0732">Signal</keyword>
<feature type="chain" id="PRO_5016944017" description="Spondin domain-containing protein" evidence="1">
    <location>
        <begin position="18"/>
        <end position="227"/>
    </location>
</feature>